<dbReference type="Proteomes" id="UP001501536">
    <property type="component" value="Unassembled WGS sequence"/>
</dbReference>
<keyword evidence="2" id="KW-1133">Transmembrane helix</keyword>
<keyword evidence="4" id="KW-1185">Reference proteome</keyword>
<dbReference type="InterPro" id="IPR043777">
    <property type="entry name" value="DUF5719"/>
</dbReference>
<accession>A0ABP7D9S2</accession>
<feature type="transmembrane region" description="Helical" evidence="2">
    <location>
        <begin position="281"/>
        <end position="304"/>
    </location>
</feature>
<comment type="caution">
    <text evidence="3">The sequence shown here is derived from an EMBL/GenBank/DDBJ whole genome shotgun (WGS) entry which is preliminary data.</text>
</comment>
<sequence>MSKKTRDQSDPEREEPLGRDARRGGDDSEPGRGPEGRDESPVPAPGPVDRTESDAGPQGLPRPVPAGAVAGSGGTGAADDDAHRRDLEEALAALGDDDEAPATDGVPNGDAGEGADPGHRDAAPSAGDPPQGAAADRPDLAPAPPDAEPETSDRAPEPSDRAPEPSEEAPASSDAPTQPASAAAASSTTSPEPTPEPTLAASEPQTAEPETRESRAAEPEASKAASEPAPERAPDAARHEAAAPKAAPEAEAPRRSAAVAGTATAGSRRAQREKRRRTRRLIAAAVGAGLVIVAGGGVTAASLLPTPNAAVDLGVTQATVPAGDTVLSCAPEPRIVEGTTAEGSDPQFAPESETASSPIRATVVSDAAQRLPGAAVSALGGDVLQQLAERIPEDQAAEASGSSAEGYTGQTAETASGVDHPGWAVLRAQPLGGLKSLAGMSRSFNANDGDLAGYAATTCQAPSNDQWITGVSTQVGRTGLLTLANPSESAATVDLELIGTTGRADAANLRGIVLAPGETRSIVLAGMIPDDPAVSVHVTSTGAAVNAVVQQSVLRGLTPGGVDYLHSGASAGRQQTVPGIVVQAPEDRAPAEGDYADAVPQLQVANPSTVDAELNLRVFGPSGEVEMPGGATVTAAADSVTGLSLAELPEGTYTVAIQSSESVVAGARSVRAGSGEDGAPTDFAWAPSAARLANQHVMVPPQLGDTALVLASAGGESTVEVRPIAADGTIGEARTIEIQPTRTETLALDDLGEDTAAVLIDSAGEPVYAAQRSLTDGGHGISVLPVPPPSEGQRNIAVDIVH</sequence>
<evidence type="ECO:0000256" key="2">
    <source>
        <dbReference type="SAM" id="Phobius"/>
    </source>
</evidence>
<name>A0ABP7D9S2_9MICC</name>
<evidence type="ECO:0000256" key="1">
    <source>
        <dbReference type="SAM" id="MobiDB-lite"/>
    </source>
</evidence>
<feature type="region of interest" description="Disordered" evidence="1">
    <location>
        <begin position="393"/>
        <end position="418"/>
    </location>
</feature>
<keyword evidence="2" id="KW-0472">Membrane</keyword>
<dbReference type="EMBL" id="BAABCJ010000002">
    <property type="protein sequence ID" value="GAA3701470.1"/>
    <property type="molecule type" value="Genomic_DNA"/>
</dbReference>
<feature type="compositionally biased region" description="Low complexity" evidence="1">
    <location>
        <begin position="168"/>
        <end position="208"/>
    </location>
</feature>
<protein>
    <submittedName>
        <fullName evidence="3">Uncharacterized protein</fullName>
    </submittedName>
</protein>
<feature type="compositionally biased region" description="Basic and acidic residues" evidence="1">
    <location>
        <begin position="151"/>
        <end position="164"/>
    </location>
</feature>
<dbReference type="Pfam" id="PF18986">
    <property type="entry name" value="DUF5719"/>
    <property type="match status" value="1"/>
</dbReference>
<feature type="region of interest" description="Disordered" evidence="1">
    <location>
        <begin position="1"/>
        <end position="276"/>
    </location>
</feature>
<feature type="compositionally biased region" description="Basic and acidic residues" evidence="1">
    <location>
        <begin position="209"/>
        <end position="221"/>
    </location>
</feature>
<keyword evidence="2" id="KW-0812">Transmembrane</keyword>
<reference evidence="4" key="1">
    <citation type="journal article" date="2019" name="Int. J. Syst. Evol. Microbiol.">
        <title>The Global Catalogue of Microorganisms (GCM) 10K type strain sequencing project: providing services to taxonomists for standard genome sequencing and annotation.</title>
        <authorList>
            <consortium name="The Broad Institute Genomics Platform"/>
            <consortium name="The Broad Institute Genome Sequencing Center for Infectious Disease"/>
            <person name="Wu L."/>
            <person name="Ma J."/>
        </authorList>
    </citation>
    <scope>NUCLEOTIDE SEQUENCE [LARGE SCALE GENOMIC DNA]</scope>
    <source>
        <strain evidence="4">JCM 16961</strain>
    </source>
</reference>
<feature type="compositionally biased region" description="Basic and acidic residues" evidence="1">
    <location>
        <begin position="229"/>
        <end position="242"/>
    </location>
</feature>
<evidence type="ECO:0000313" key="4">
    <source>
        <dbReference type="Proteomes" id="UP001501536"/>
    </source>
</evidence>
<feature type="compositionally biased region" description="Low complexity" evidence="1">
    <location>
        <begin position="243"/>
        <end position="268"/>
    </location>
</feature>
<organism evidence="3 4">
    <name type="scientific">Zhihengliuella alba</name>
    <dbReference type="NCBI Taxonomy" id="547018"/>
    <lineage>
        <taxon>Bacteria</taxon>
        <taxon>Bacillati</taxon>
        <taxon>Actinomycetota</taxon>
        <taxon>Actinomycetes</taxon>
        <taxon>Micrococcales</taxon>
        <taxon>Micrococcaceae</taxon>
        <taxon>Zhihengliuella</taxon>
    </lineage>
</organism>
<feature type="compositionally biased region" description="Low complexity" evidence="1">
    <location>
        <begin position="397"/>
        <end position="406"/>
    </location>
</feature>
<evidence type="ECO:0000313" key="3">
    <source>
        <dbReference type="EMBL" id="GAA3701470.1"/>
    </source>
</evidence>
<feature type="compositionally biased region" description="Basic and acidic residues" evidence="1">
    <location>
        <begin position="1"/>
        <end position="40"/>
    </location>
</feature>
<feature type="region of interest" description="Disordered" evidence="1">
    <location>
        <begin position="337"/>
        <end position="357"/>
    </location>
</feature>
<proteinExistence type="predicted"/>
<dbReference type="RefSeq" id="WP_344882015.1">
    <property type="nucleotide sequence ID" value="NZ_BAABCJ010000002.1"/>
</dbReference>
<gene>
    <name evidence="3" type="ORF">GCM10022377_13870</name>
</gene>